<dbReference type="GO" id="GO:0008171">
    <property type="term" value="F:O-methyltransferase activity"/>
    <property type="evidence" value="ECO:0007669"/>
    <property type="project" value="UniProtKB-UniRule"/>
</dbReference>
<protein>
    <recommendedName>
        <fullName evidence="6">RNA methyltransferase</fullName>
        <ecNumber evidence="6">2.1.1.-</ecNumber>
    </recommendedName>
</protein>
<dbReference type="EC" id="2.1.1.-" evidence="6"/>
<dbReference type="Proteomes" id="UP000053237">
    <property type="component" value="Unassembled WGS sequence"/>
</dbReference>
<dbReference type="SUPFAM" id="SSF53335">
    <property type="entry name" value="S-adenosyl-L-methionine-dependent methyltransferases"/>
    <property type="match status" value="1"/>
</dbReference>
<evidence type="ECO:0000256" key="5">
    <source>
        <dbReference type="PROSITE-ProRule" id="PRU00848"/>
    </source>
</evidence>
<dbReference type="PROSITE" id="PS51515">
    <property type="entry name" value="BIN3_SAM"/>
    <property type="match status" value="1"/>
</dbReference>
<dbReference type="GO" id="GO:0040031">
    <property type="term" value="P:snRNA modification"/>
    <property type="evidence" value="ECO:0007669"/>
    <property type="project" value="TreeGrafter"/>
</dbReference>
<evidence type="ECO:0000313" key="8">
    <source>
        <dbReference type="EMBL" id="CCI50316.1"/>
    </source>
</evidence>
<dbReference type="CDD" id="cd02440">
    <property type="entry name" value="AdoMet_MTases"/>
    <property type="match status" value="1"/>
</dbReference>
<gene>
    <name evidence="8" type="ORF">BN9_119830</name>
</gene>
<name>A0A024GUA0_9STRA</name>
<dbReference type="Gene3D" id="3.40.50.150">
    <property type="entry name" value="Vaccinia Virus protein VP39"/>
    <property type="match status" value="1"/>
</dbReference>
<keyword evidence="2 6" id="KW-0489">Methyltransferase</keyword>
<keyword evidence="4 5" id="KW-0949">S-adenosyl-L-methionine</keyword>
<dbReference type="InParanoid" id="A0A024GUA0"/>
<dbReference type="EMBL" id="CAIX01000448">
    <property type="protein sequence ID" value="CCI50316.1"/>
    <property type="molecule type" value="Genomic_DNA"/>
</dbReference>
<accession>A0A024GUA0</accession>
<dbReference type="InterPro" id="IPR029063">
    <property type="entry name" value="SAM-dependent_MTases_sf"/>
</dbReference>
<dbReference type="GO" id="GO:0008173">
    <property type="term" value="F:RNA methyltransferase activity"/>
    <property type="evidence" value="ECO:0007669"/>
    <property type="project" value="UniProtKB-UniRule"/>
</dbReference>
<proteinExistence type="inferred from homology"/>
<feature type="domain" description="Bin3-type SAM" evidence="7">
    <location>
        <begin position="1"/>
        <end position="152"/>
    </location>
</feature>
<dbReference type="GO" id="GO:0032259">
    <property type="term" value="P:methylation"/>
    <property type="evidence" value="ECO:0007669"/>
    <property type="project" value="UniProtKB-KW"/>
</dbReference>
<comment type="caution">
    <text evidence="8">The sequence shown here is derived from an EMBL/GenBank/DDBJ whole genome shotgun (WGS) entry which is preliminary data.</text>
</comment>
<evidence type="ECO:0000259" key="7">
    <source>
        <dbReference type="PROSITE" id="PS51515"/>
    </source>
</evidence>
<dbReference type="InterPro" id="IPR039772">
    <property type="entry name" value="Bin3-like"/>
</dbReference>
<dbReference type="Pfam" id="PF06859">
    <property type="entry name" value="Bin3"/>
    <property type="match status" value="1"/>
</dbReference>
<dbReference type="InterPro" id="IPR024160">
    <property type="entry name" value="BIN3_SAM-bd_dom"/>
</dbReference>
<dbReference type="AlphaFoldDB" id="A0A024GUA0"/>
<dbReference type="STRING" id="65357.A0A024GUA0"/>
<evidence type="ECO:0000256" key="1">
    <source>
        <dbReference type="ARBA" id="ARBA00008361"/>
    </source>
</evidence>
<dbReference type="PANTHER" id="PTHR12315:SF0">
    <property type="entry name" value="7SK SNRNA METHYLPHOSPHATE CAPPING ENZYME"/>
    <property type="match status" value="1"/>
</dbReference>
<organism evidence="8 9">
    <name type="scientific">Albugo candida</name>
    <dbReference type="NCBI Taxonomy" id="65357"/>
    <lineage>
        <taxon>Eukaryota</taxon>
        <taxon>Sar</taxon>
        <taxon>Stramenopiles</taxon>
        <taxon>Oomycota</taxon>
        <taxon>Peronosporomycetes</taxon>
        <taxon>Albuginales</taxon>
        <taxon>Albuginaceae</taxon>
        <taxon>Albugo</taxon>
    </lineage>
</organism>
<dbReference type="InterPro" id="IPR010675">
    <property type="entry name" value="Bin3_C"/>
</dbReference>
<sequence length="152" mass="17733">MAVPMKTTVPHLLTEKLGGLLFDYPHNIQFRQQDMICNSEAAEQYDFILCLSVTKWIHLLHGDEGIRVLFRKIYSLLKPGGRLILEPQTWKSYHKRKFTSAKTEANYGRIQLRPKDFPLCLIDEIGFKSSEFIRVCQTSSKGFRRPIYVIQK</sequence>
<dbReference type="PANTHER" id="PTHR12315">
    <property type="entry name" value="BICOID-INTERACTING PROTEIN RELATED"/>
    <property type="match status" value="1"/>
</dbReference>
<evidence type="ECO:0000313" key="9">
    <source>
        <dbReference type="Proteomes" id="UP000053237"/>
    </source>
</evidence>
<evidence type="ECO:0000256" key="3">
    <source>
        <dbReference type="ARBA" id="ARBA00022679"/>
    </source>
</evidence>
<keyword evidence="3 6" id="KW-0808">Transferase</keyword>
<evidence type="ECO:0000256" key="2">
    <source>
        <dbReference type="ARBA" id="ARBA00022603"/>
    </source>
</evidence>
<dbReference type="OrthoDB" id="10017101at2759"/>
<evidence type="ECO:0000256" key="6">
    <source>
        <dbReference type="RuleBase" id="RU367087"/>
    </source>
</evidence>
<comment type="similarity">
    <text evidence="1 6">Belongs to the methyltransferase superfamily.</text>
</comment>
<keyword evidence="9" id="KW-1185">Reference proteome</keyword>
<reference evidence="8 9" key="1">
    <citation type="submission" date="2012-05" db="EMBL/GenBank/DDBJ databases">
        <title>Recombination and specialization in a pathogen metapopulation.</title>
        <authorList>
            <person name="Gardiner A."/>
            <person name="Kemen E."/>
            <person name="Schultz-Larsen T."/>
            <person name="MacLean D."/>
            <person name="Van Oosterhout C."/>
            <person name="Jones J.D.G."/>
        </authorList>
    </citation>
    <scope>NUCLEOTIDE SEQUENCE [LARGE SCALE GENOMIC DNA]</scope>
    <source>
        <strain evidence="8 9">Ac Nc2</strain>
    </source>
</reference>
<dbReference type="GO" id="GO:0017069">
    <property type="term" value="F:snRNA binding"/>
    <property type="evidence" value="ECO:0007669"/>
    <property type="project" value="TreeGrafter"/>
</dbReference>
<evidence type="ECO:0000256" key="4">
    <source>
        <dbReference type="ARBA" id="ARBA00022691"/>
    </source>
</evidence>